<sequence>MKRLVLLCTLFFCMLLVPISMTLAAGKNSKAIKGLVKEINWGLDSIADNNIYTVVNGHRYYRFNEGVFTIPDYGIFMGVFNASPKNRIHFIARNGEDSFVYTDKGKRYSKKILKKLLLKIRERV</sequence>
<evidence type="ECO:0000256" key="1">
    <source>
        <dbReference type="SAM" id="SignalP"/>
    </source>
</evidence>
<evidence type="ECO:0008006" key="4">
    <source>
        <dbReference type="Google" id="ProtNLM"/>
    </source>
</evidence>
<reference evidence="2 3" key="1">
    <citation type="journal article" date="2015" name="Nature">
        <title>rRNA introns, odd ribosomes, and small enigmatic genomes across a large radiation of phyla.</title>
        <authorList>
            <person name="Brown C.T."/>
            <person name="Hug L.A."/>
            <person name="Thomas B.C."/>
            <person name="Sharon I."/>
            <person name="Castelle C.J."/>
            <person name="Singh A."/>
            <person name="Wilkins M.J."/>
            <person name="Williams K.H."/>
            <person name="Banfield J.F."/>
        </authorList>
    </citation>
    <scope>NUCLEOTIDE SEQUENCE [LARGE SCALE GENOMIC DNA]</scope>
</reference>
<evidence type="ECO:0000313" key="2">
    <source>
        <dbReference type="EMBL" id="KKP65912.1"/>
    </source>
</evidence>
<dbReference type="AlphaFoldDB" id="A0A0G0EEX0"/>
<name>A0A0G0EEX0_9BACT</name>
<dbReference type="EMBL" id="LBPY01000016">
    <property type="protein sequence ID" value="KKP65912.1"/>
    <property type="molecule type" value="Genomic_DNA"/>
</dbReference>
<feature type="chain" id="PRO_5002531810" description="Bacterial Pleckstrin homology domain-containing protein" evidence="1">
    <location>
        <begin position="25"/>
        <end position="124"/>
    </location>
</feature>
<feature type="signal peptide" evidence="1">
    <location>
        <begin position="1"/>
        <end position="24"/>
    </location>
</feature>
<proteinExistence type="predicted"/>
<accession>A0A0G0EEX0</accession>
<keyword evidence="1" id="KW-0732">Signal</keyword>
<dbReference type="Proteomes" id="UP000034952">
    <property type="component" value="Unassembled WGS sequence"/>
</dbReference>
<evidence type="ECO:0000313" key="3">
    <source>
        <dbReference type="Proteomes" id="UP000034952"/>
    </source>
</evidence>
<organism evidence="2 3">
    <name type="scientific">Candidatus Nomurabacteria bacterium GW2011_GWE1_35_16</name>
    <dbReference type="NCBI Taxonomy" id="1618761"/>
    <lineage>
        <taxon>Bacteria</taxon>
        <taxon>Candidatus Nomuraibacteriota</taxon>
    </lineage>
</organism>
<protein>
    <recommendedName>
        <fullName evidence="4">Bacterial Pleckstrin homology domain-containing protein</fullName>
    </recommendedName>
</protein>
<gene>
    <name evidence="2" type="ORF">UR64_C0016G0012</name>
</gene>
<comment type="caution">
    <text evidence="2">The sequence shown here is derived from an EMBL/GenBank/DDBJ whole genome shotgun (WGS) entry which is preliminary data.</text>
</comment>